<comment type="caution">
    <text evidence="2">The sequence shown here is derived from an EMBL/GenBank/DDBJ whole genome shotgun (WGS) entry which is preliminary data.</text>
</comment>
<organism evidence="2">
    <name type="scientific">Ignisphaera aggregans</name>
    <dbReference type="NCBI Taxonomy" id="334771"/>
    <lineage>
        <taxon>Archaea</taxon>
        <taxon>Thermoproteota</taxon>
        <taxon>Thermoprotei</taxon>
        <taxon>Desulfurococcales</taxon>
        <taxon>Desulfurococcaceae</taxon>
        <taxon>Ignisphaera</taxon>
    </lineage>
</organism>
<reference evidence="2" key="1">
    <citation type="journal article" date="2020" name="mSystems">
        <title>Genome- and Community-Level Interaction Insights into Carbon Utilization and Element Cycling Functions of Hydrothermarchaeota in Hydrothermal Sediment.</title>
        <authorList>
            <person name="Zhou Z."/>
            <person name="Liu Y."/>
            <person name="Xu W."/>
            <person name="Pan J."/>
            <person name="Luo Z.H."/>
            <person name="Li M."/>
        </authorList>
    </citation>
    <scope>NUCLEOTIDE SEQUENCE [LARGE SCALE GENOMIC DNA]</scope>
    <source>
        <strain evidence="2">SpSt-27</strain>
    </source>
</reference>
<gene>
    <name evidence="2" type="ORF">ENP99_02625</name>
</gene>
<accession>A0A7J2TA21</accession>
<name>A0A7J2TA21_9CREN</name>
<proteinExistence type="predicted"/>
<dbReference type="Pfam" id="PF18480">
    <property type="entry name" value="DUF5615"/>
    <property type="match status" value="1"/>
</dbReference>
<dbReference type="InterPro" id="IPR041049">
    <property type="entry name" value="DUF5615"/>
</dbReference>
<sequence length="119" mass="13627">MLKLLADENIPRGLVALLKQYGVDVVRLQDLSVRGISDKELVDIANKLERTILTRDSDFTTPSLLSLVKNGVIYIAYHFTRDEMPRLAKRIESIIGQLEPRPGLLVIIEYEHIEVYDKH</sequence>
<protein>
    <recommendedName>
        <fullName evidence="1">DUF5615 domain-containing protein</fullName>
    </recommendedName>
</protein>
<feature type="domain" description="DUF5615" evidence="1">
    <location>
        <begin position="3"/>
        <end position="98"/>
    </location>
</feature>
<evidence type="ECO:0000313" key="2">
    <source>
        <dbReference type="EMBL" id="HEH30994.1"/>
    </source>
</evidence>
<dbReference type="EMBL" id="DSLL01000020">
    <property type="protein sequence ID" value="HEH30994.1"/>
    <property type="molecule type" value="Genomic_DNA"/>
</dbReference>
<evidence type="ECO:0000259" key="1">
    <source>
        <dbReference type="Pfam" id="PF18480"/>
    </source>
</evidence>
<dbReference type="AlphaFoldDB" id="A0A7J2TA21"/>